<organism evidence="1 2">
    <name type="scientific">Ascaris lumbricoides</name>
    <name type="common">Giant roundworm</name>
    <dbReference type="NCBI Taxonomy" id="6252"/>
    <lineage>
        <taxon>Eukaryota</taxon>
        <taxon>Metazoa</taxon>
        <taxon>Ecdysozoa</taxon>
        <taxon>Nematoda</taxon>
        <taxon>Chromadorea</taxon>
        <taxon>Rhabditida</taxon>
        <taxon>Spirurina</taxon>
        <taxon>Ascaridomorpha</taxon>
        <taxon>Ascaridoidea</taxon>
        <taxon>Ascarididae</taxon>
        <taxon>Ascaris</taxon>
    </lineage>
</organism>
<protein>
    <submittedName>
        <fullName evidence="2">Uncharacterized protein</fullName>
    </submittedName>
</protein>
<reference evidence="2" key="1">
    <citation type="submission" date="2023-03" db="UniProtKB">
        <authorList>
            <consortium name="WormBaseParasite"/>
        </authorList>
    </citation>
    <scope>IDENTIFICATION</scope>
</reference>
<accession>A0A9J2P857</accession>
<name>A0A9J2P857_ASCLU</name>
<evidence type="ECO:0000313" key="2">
    <source>
        <dbReference type="WBParaSite" id="ALUE_0000568401-mRNA-1"/>
    </source>
</evidence>
<dbReference type="Proteomes" id="UP000036681">
    <property type="component" value="Unplaced"/>
</dbReference>
<proteinExistence type="predicted"/>
<keyword evidence="1" id="KW-1185">Reference proteome</keyword>
<sequence length="78" mass="9367">MGKQETIDYIFQITPLPYAVTFDSTKSHSNFARLKMASAVFRRICWFEHVYSHIVCTIYKWKCLSRTIFRQRVQTQSR</sequence>
<dbReference type="AlphaFoldDB" id="A0A9J2P857"/>
<evidence type="ECO:0000313" key="1">
    <source>
        <dbReference type="Proteomes" id="UP000036681"/>
    </source>
</evidence>
<dbReference type="WBParaSite" id="ALUE_0000568401-mRNA-1">
    <property type="protein sequence ID" value="ALUE_0000568401-mRNA-1"/>
    <property type="gene ID" value="ALUE_0000568401"/>
</dbReference>